<accession>A0ABX0JKD7</accession>
<evidence type="ECO:0000313" key="3">
    <source>
        <dbReference type="Proteomes" id="UP001165962"/>
    </source>
</evidence>
<organism evidence="2 3">
    <name type="scientific">Paenibacillus agricola</name>
    <dbReference type="NCBI Taxonomy" id="2716264"/>
    <lineage>
        <taxon>Bacteria</taxon>
        <taxon>Bacillati</taxon>
        <taxon>Bacillota</taxon>
        <taxon>Bacilli</taxon>
        <taxon>Bacillales</taxon>
        <taxon>Paenibacillaceae</taxon>
        <taxon>Paenibacillus</taxon>
    </lineage>
</organism>
<dbReference type="Proteomes" id="UP001165962">
    <property type="component" value="Unassembled WGS sequence"/>
</dbReference>
<keyword evidence="3" id="KW-1185">Reference proteome</keyword>
<evidence type="ECO:0000256" key="1">
    <source>
        <dbReference type="SAM" id="Phobius"/>
    </source>
</evidence>
<feature type="transmembrane region" description="Helical" evidence="1">
    <location>
        <begin position="100"/>
        <end position="120"/>
    </location>
</feature>
<comment type="caution">
    <text evidence="2">The sequence shown here is derived from an EMBL/GenBank/DDBJ whole genome shotgun (WGS) entry which is preliminary data.</text>
</comment>
<feature type="transmembrane region" description="Helical" evidence="1">
    <location>
        <begin position="60"/>
        <end position="80"/>
    </location>
</feature>
<evidence type="ECO:0000313" key="2">
    <source>
        <dbReference type="EMBL" id="NHN34350.1"/>
    </source>
</evidence>
<name>A0ABX0JKD7_9BACL</name>
<dbReference type="EMBL" id="JAAOIW010000018">
    <property type="protein sequence ID" value="NHN34350.1"/>
    <property type="molecule type" value="Genomic_DNA"/>
</dbReference>
<feature type="transmembrane region" description="Helical" evidence="1">
    <location>
        <begin position="140"/>
        <end position="159"/>
    </location>
</feature>
<proteinExistence type="predicted"/>
<gene>
    <name evidence="2" type="ORF">G9U52_31635</name>
</gene>
<keyword evidence="1" id="KW-0812">Transmembrane</keyword>
<keyword evidence="1" id="KW-0472">Membrane</keyword>
<feature type="transmembrane region" description="Helical" evidence="1">
    <location>
        <begin position="20"/>
        <end position="39"/>
    </location>
</feature>
<sequence length="195" mass="21395">MTVNYNKELITLDLVDKGEAAVGSSMALYASISTVIECYRLRNDPRPWSRKLLQIVKTGMATALFGGALSSIGYIAHISIDGIFANFTPSMLEHFFTDMMAINGAFFMIVVTGSLLRYIWEVRKGKSQEMSKKEFQSKMVVAIAEFLAFSALGLGLDILSDFAVDTVIDALIPDPTGILITARVAYGFFKLGKNV</sequence>
<keyword evidence="1" id="KW-1133">Transmembrane helix</keyword>
<reference evidence="2" key="1">
    <citation type="submission" date="2020-03" db="EMBL/GenBank/DDBJ databases">
        <title>Draft sequencing of Paenibacilllus sp. S3N08.</title>
        <authorList>
            <person name="Kim D.-U."/>
        </authorList>
    </citation>
    <scope>NUCLEOTIDE SEQUENCE</scope>
    <source>
        <strain evidence="2">S3N08</strain>
    </source>
</reference>
<protein>
    <submittedName>
        <fullName evidence="2">Uncharacterized protein</fullName>
    </submittedName>
</protein>